<dbReference type="Proteomes" id="UP000032142">
    <property type="component" value="Unassembled WGS sequence"/>
</dbReference>
<protein>
    <submittedName>
        <fullName evidence="1">Adenosylhomocysteinase</fullName>
    </submittedName>
</protein>
<reference evidence="2" key="1">
    <citation type="submission" date="2014-09" db="EMBL/GenBank/DDBJ databases">
        <authorList>
            <person name="Mudge J."/>
            <person name="Ramaraj T."/>
            <person name="Lindquist I.E."/>
            <person name="Bharti A.K."/>
            <person name="Sundararajan A."/>
            <person name="Cameron C.T."/>
            <person name="Woodward J.E."/>
            <person name="May G.D."/>
            <person name="Brubaker C."/>
            <person name="Broadhvest J."/>
            <person name="Wilkins T.A."/>
        </authorList>
    </citation>
    <scope>NUCLEOTIDE SEQUENCE</scope>
    <source>
        <strain evidence="2">cv. AKA8401</strain>
    </source>
</reference>
<proteinExistence type="predicted"/>
<dbReference type="UniPathway" id="UPA00314">
    <property type="reaction ID" value="UER00076"/>
</dbReference>
<dbReference type="EMBL" id="KN390747">
    <property type="protein sequence ID" value="KHG09408.1"/>
    <property type="molecule type" value="Genomic_DNA"/>
</dbReference>
<organism evidence="1 2">
    <name type="scientific">Gossypium arboreum</name>
    <name type="common">Tree cotton</name>
    <name type="synonym">Gossypium nanking</name>
    <dbReference type="NCBI Taxonomy" id="29729"/>
    <lineage>
        <taxon>Eukaryota</taxon>
        <taxon>Viridiplantae</taxon>
        <taxon>Streptophyta</taxon>
        <taxon>Embryophyta</taxon>
        <taxon>Tracheophyta</taxon>
        <taxon>Spermatophyta</taxon>
        <taxon>Magnoliopsida</taxon>
        <taxon>eudicotyledons</taxon>
        <taxon>Gunneridae</taxon>
        <taxon>Pentapetalae</taxon>
        <taxon>rosids</taxon>
        <taxon>malvids</taxon>
        <taxon>Malvales</taxon>
        <taxon>Malvaceae</taxon>
        <taxon>Malvoideae</taxon>
        <taxon>Gossypium</taxon>
    </lineage>
</organism>
<evidence type="ECO:0000313" key="2">
    <source>
        <dbReference type="Proteomes" id="UP000032142"/>
    </source>
</evidence>
<dbReference type="InterPro" id="IPR036291">
    <property type="entry name" value="NAD(P)-bd_dom_sf"/>
</dbReference>
<accession>A0A0B0N4R3</accession>
<dbReference type="SUPFAM" id="SSF51735">
    <property type="entry name" value="NAD(P)-binding Rossmann-fold domains"/>
    <property type="match status" value="1"/>
</dbReference>
<sequence>MNELYYLSADALKQAGAHLIVNEIDPKCALQDIIMVNHIRKMEDNGDHFDKEIAMHDPENYPGVKRITVKPQIHRNQVMVELKLWKEKRSRNRGVMKI</sequence>
<evidence type="ECO:0000313" key="1">
    <source>
        <dbReference type="EMBL" id="KHG09408.1"/>
    </source>
</evidence>
<gene>
    <name evidence="1" type="ORF">F383_10641</name>
</gene>
<keyword evidence="2" id="KW-1185">Reference proteome</keyword>
<dbReference type="AlphaFoldDB" id="A0A0B0N4R3"/>
<name>A0A0B0N4R3_GOSAR</name>